<dbReference type="PANTHER" id="PTHR24421">
    <property type="entry name" value="NITRATE/NITRITE SENSOR PROTEIN NARX-RELATED"/>
    <property type="match status" value="1"/>
</dbReference>
<keyword evidence="4" id="KW-0808">Transferase</keyword>
<dbReference type="GO" id="GO:0046983">
    <property type="term" value="F:protein dimerization activity"/>
    <property type="evidence" value="ECO:0007669"/>
    <property type="project" value="InterPro"/>
</dbReference>
<sequence>MREQNVIALPRAASRVRGFAATHRQLIGDALLVIAILSFTVPTTVLDLSFSLFGPIPDWIEILVEVITVGTLLIRRRTALPMIISTVVCAVLTGQIVPMAFAAYSMTAENKVRHWQLVGIPLVVAGALVDFVSPGTDNFLYLCVIRALTLVYLPALVGTWVRGYRGMIGELRAGVRERERQAASLERRKIARELHDTVTHAVTTMVLNAGIIQTSREFDEVARVAASIEDKGVQALAELRELLTVLRREDDRPPAATRARSIPHLVEEADATGMRVDLQYDLPEAGLPTQVGHACYRVVQEGLNNVRKHAPCSDVRVVCETCDDVVKISVVNGGDGGPPALGFRLPNSGHGLAGLAERVALLNGRLDIGPTAEGGFELTARIPLPDEGAASALETPGGESAAAGA</sequence>
<feature type="domain" description="Signal transduction histidine kinase subgroup 3 dimerisation and phosphoacceptor" evidence="11">
    <location>
        <begin position="186"/>
        <end position="249"/>
    </location>
</feature>
<dbReference type="AlphaFoldDB" id="A0A941AIA1"/>
<evidence type="ECO:0000313" key="13">
    <source>
        <dbReference type="Proteomes" id="UP000674234"/>
    </source>
</evidence>
<dbReference type="GO" id="GO:0016020">
    <property type="term" value="C:membrane"/>
    <property type="evidence" value="ECO:0007669"/>
    <property type="project" value="InterPro"/>
</dbReference>
<dbReference type="Proteomes" id="UP000674234">
    <property type="component" value="Unassembled WGS sequence"/>
</dbReference>
<comment type="catalytic activity">
    <reaction evidence="1">
        <text>ATP + protein L-histidine = ADP + protein N-phospho-L-histidine.</text>
        <dbReference type="EC" id="2.7.13.3"/>
    </reaction>
</comment>
<dbReference type="EC" id="2.7.13.3" evidence="2"/>
<evidence type="ECO:0000259" key="10">
    <source>
        <dbReference type="Pfam" id="PF02518"/>
    </source>
</evidence>
<evidence type="ECO:0000256" key="6">
    <source>
        <dbReference type="ARBA" id="ARBA00022777"/>
    </source>
</evidence>
<dbReference type="EMBL" id="JAFCNB010000006">
    <property type="protein sequence ID" value="MBP2704936.1"/>
    <property type="molecule type" value="Genomic_DNA"/>
</dbReference>
<dbReference type="SUPFAM" id="SSF55874">
    <property type="entry name" value="ATPase domain of HSP90 chaperone/DNA topoisomerase II/histidine kinase"/>
    <property type="match status" value="1"/>
</dbReference>
<evidence type="ECO:0000256" key="5">
    <source>
        <dbReference type="ARBA" id="ARBA00022741"/>
    </source>
</evidence>
<keyword evidence="13" id="KW-1185">Reference proteome</keyword>
<protein>
    <recommendedName>
        <fullName evidence="2">histidine kinase</fullName>
        <ecNumber evidence="2">2.7.13.3</ecNumber>
    </recommendedName>
</protein>
<keyword evidence="6" id="KW-0418">Kinase</keyword>
<evidence type="ECO:0000259" key="11">
    <source>
        <dbReference type="Pfam" id="PF07730"/>
    </source>
</evidence>
<dbReference type="PANTHER" id="PTHR24421:SF10">
    <property type="entry name" value="NITRATE_NITRITE SENSOR PROTEIN NARQ"/>
    <property type="match status" value="1"/>
</dbReference>
<reference evidence="12" key="1">
    <citation type="submission" date="2021-02" db="EMBL/GenBank/DDBJ databases">
        <title>Draft genome sequence of Microbispora sp. RL4-1S isolated from rice leaves in Thailand.</title>
        <authorList>
            <person name="Muangham S."/>
            <person name="Duangmal K."/>
        </authorList>
    </citation>
    <scope>NUCLEOTIDE SEQUENCE</scope>
    <source>
        <strain evidence="12">RL4-1S</strain>
    </source>
</reference>
<keyword evidence="5" id="KW-0547">Nucleotide-binding</keyword>
<keyword evidence="9" id="KW-0472">Membrane</keyword>
<evidence type="ECO:0000256" key="3">
    <source>
        <dbReference type="ARBA" id="ARBA00022553"/>
    </source>
</evidence>
<dbReference type="Gene3D" id="1.20.5.1930">
    <property type="match status" value="1"/>
</dbReference>
<feature type="domain" description="Histidine kinase/HSP90-like ATPase" evidence="10">
    <location>
        <begin position="295"/>
        <end position="385"/>
    </location>
</feature>
<dbReference type="Pfam" id="PF02518">
    <property type="entry name" value="HATPase_c"/>
    <property type="match status" value="1"/>
</dbReference>
<dbReference type="InterPro" id="IPR011712">
    <property type="entry name" value="Sig_transdc_His_kin_sub3_dim/P"/>
</dbReference>
<evidence type="ECO:0000256" key="4">
    <source>
        <dbReference type="ARBA" id="ARBA00022679"/>
    </source>
</evidence>
<keyword evidence="8" id="KW-0902">Two-component regulatory system</keyword>
<keyword evidence="9" id="KW-1133">Transmembrane helix</keyword>
<dbReference type="InterPro" id="IPR036890">
    <property type="entry name" value="HATPase_C_sf"/>
</dbReference>
<evidence type="ECO:0000256" key="9">
    <source>
        <dbReference type="SAM" id="Phobius"/>
    </source>
</evidence>
<comment type="caution">
    <text evidence="12">The sequence shown here is derived from an EMBL/GenBank/DDBJ whole genome shotgun (WGS) entry which is preliminary data.</text>
</comment>
<feature type="transmembrane region" description="Helical" evidence="9">
    <location>
        <begin position="79"/>
        <end position="103"/>
    </location>
</feature>
<feature type="transmembrane region" description="Helical" evidence="9">
    <location>
        <begin position="115"/>
        <end position="133"/>
    </location>
</feature>
<accession>A0A941AIA1</accession>
<dbReference type="InterPro" id="IPR050482">
    <property type="entry name" value="Sensor_HK_TwoCompSys"/>
</dbReference>
<dbReference type="GO" id="GO:0000155">
    <property type="term" value="F:phosphorelay sensor kinase activity"/>
    <property type="evidence" value="ECO:0007669"/>
    <property type="project" value="InterPro"/>
</dbReference>
<dbReference type="Gene3D" id="3.30.565.10">
    <property type="entry name" value="Histidine kinase-like ATPase, C-terminal domain"/>
    <property type="match status" value="1"/>
</dbReference>
<dbReference type="GO" id="GO:0005524">
    <property type="term" value="F:ATP binding"/>
    <property type="evidence" value="ECO:0007669"/>
    <property type="project" value="UniProtKB-KW"/>
</dbReference>
<evidence type="ECO:0000256" key="1">
    <source>
        <dbReference type="ARBA" id="ARBA00000085"/>
    </source>
</evidence>
<feature type="transmembrane region" description="Helical" evidence="9">
    <location>
        <begin position="139"/>
        <end position="161"/>
    </location>
</feature>
<dbReference type="CDD" id="cd16917">
    <property type="entry name" value="HATPase_UhpB-NarQ-NarX-like"/>
    <property type="match status" value="1"/>
</dbReference>
<keyword evidence="3" id="KW-0597">Phosphoprotein</keyword>
<keyword evidence="9" id="KW-0812">Transmembrane</keyword>
<gene>
    <name evidence="12" type="ORF">JOL79_14035</name>
</gene>
<evidence type="ECO:0000256" key="8">
    <source>
        <dbReference type="ARBA" id="ARBA00023012"/>
    </source>
</evidence>
<dbReference type="RefSeq" id="WP_210156214.1">
    <property type="nucleotide sequence ID" value="NZ_JAFCNB010000006.1"/>
</dbReference>
<name>A0A941AIA1_9ACTN</name>
<evidence type="ECO:0000256" key="7">
    <source>
        <dbReference type="ARBA" id="ARBA00022840"/>
    </source>
</evidence>
<feature type="transmembrane region" description="Helical" evidence="9">
    <location>
        <begin position="26"/>
        <end position="45"/>
    </location>
</feature>
<keyword evidence="7" id="KW-0067">ATP-binding</keyword>
<evidence type="ECO:0000313" key="12">
    <source>
        <dbReference type="EMBL" id="MBP2704936.1"/>
    </source>
</evidence>
<dbReference type="Pfam" id="PF07730">
    <property type="entry name" value="HisKA_3"/>
    <property type="match status" value="1"/>
</dbReference>
<organism evidence="12 13">
    <name type="scientific">Microbispora oryzae</name>
    <dbReference type="NCBI Taxonomy" id="2806554"/>
    <lineage>
        <taxon>Bacteria</taxon>
        <taxon>Bacillati</taxon>
        <taxon>Actinomycetota</taxon>
        <taxon>Actinomycetes</taxon>
        <taxon>Streptosporangiales</taxon>
        <taxon>Streptosporangiaceae</taxon>
        <taxon>Microbispora</taxon>
    </lineage>
</organism>
<evidence type="ECO:0000256" key="2">
    <source>
        <dbReference type="ARBA" id="ARBA00012438"/>
    </source>
</evidence>
<proteinExistence type="predicted"/>
<dbReference type="InterPro" id="IPR003594">
    <property type="entry name" value="HATPase_dom"/>
</dbReference>